<name>A0A285QHY0_9SPHN</name>
<proteinExistence type="predicted"/>
<dbReference type="EMBL" id="OBMI01000001">
    <property type="protein sequence ID" value="SOB81118.1"/>
    <property type="molecule type" value="Genomic_DNA"/>
</dbReference>
<dbReference type="PANTHER" id="PTHR22916:SF3">
    <property type="entry name" value="UDP-GLCNAC:BETAGAL BETA-1,3-N-ACETYLGLUCOSAMINYLTRANSFERASE-LIKE PROTEIN 1"/>
    <property type="match status" value="1"/>
</dbReference>
<dbReference type="PANTHER" id="PTHR22916">
    <property type="entry name" value="GLYCOSYLTRANSFERASE"/>
    <property type="match status" value="1"/>
</dbReference>
<keyword evidence="3" id="KW-1185">Reference proteome</keyword>
<dbReference type="Proteomes" id="UP000219494">
    <property type="component" value="Unassembled WGS sequence"/>
</dbReference>
<accession>A0A285QHY0</accession>
<evidence type="ECO:0000313" key="3">
    <source>
        <dbReference type="Proteomes" id="UP000219494"/>
    </source>
</evidence>
<dbReference type="InterPro" id="IPR001173">
    <property type="entry name" value="Glyco_trans_2-like"/>
</dbReference>
<dbReference type="OrthoDB" id="6383742at2"/>
<dbReference type="GO" id="GO:0016758">
    <property type="term" value="F:hexosyltransferase activity"/>
    <property type="evidence" value="ECO:0007669"/>
    <property type="project" value="UniProtKB-ARBA"/>
</dbReference>
<dbReference type="Pfam" id="PF00535">
    <property type="entry name" value="Glycos_transf_2"/>
    <property type="match status" value="1"/>
</dbReference>
<reference evidence="2 3" key="1">
    <citation type="submission" date="2017-07" db="EMBL/GenBank/DDBJ databases">
        <authorList>
            <person name="Sun Z.S."/>
            <person name="Albrecht U."/>
            <person name="Echele G."/>
            <person name="Lee C.C."/>
        </authorList>
    </citation>
    <scope>NUCLEOTIDE SEQUENCE [LARGE SCALE GENOMIC DNA]</scope>
    <source>
        <strain evidence="2 3">CGMCC 1.12672</strain>
    </source>
</reference>
<dbReference type="CDD" id="cd00761">
    <property type="entry name" value="Glyco_tranf_GTA_type"/>
    <property type="match status" value="1"/>
</dbReference>
<evidence type="ECO:0000259" key="1">
    <source>
        <dbReference type="Pfam" id="PF00535"/>
    </source>
</evidence>
<dbReference type="AlphaFoldDB" id="A0A285QHY0"/>
<dbReference type="RefSeq" id="WP_097063180.1">
    <property type="nucleotide sequence ID" value="NZ_OBMI01000001.1"/>
</dbReference>
<feature type="domain" description="Glycosyltransferase 2-like" evidence="1">
    <location>
        <begin position="13"/>
        <end position="146"/>
    </location>
</feature>
<gene>
    <name evidence="2" type="ORF">SAMN06297144_1406</name>
</gene>
<evidence type="ECO:0000313" key="2">
    <source>
        <dbReference type="EMBL" id="SOB81118.1"/>
    </source>
</evidence>
<dbReference type="Gene3D" id="3.90.550.10">
    <property type="entry name" value="Spore Coat Polysaccharide Biosynthesis Protein SpsA, Chain A"/>
    <property type="match status" value="1"/>
</dbReference>
<protein>
    <submittedName>
        <fullName evidence="2">Succinoglycan biosynthesis protein ExoW</fullName>
    </submittedName>
</protein>
<sequence>MIEREAHHASVAVVIPYYQRKTALLRRAVESVASQSELTATQVRVIVVDDGSPLPPAGDLAELRLPDHLTIEIVARANGGAGAARNTGIIHALALGCTHLAFLDSDDHWAPSHLSAALSALEDASFYFANSMHDEVPSFSYFKAMKDRRGDGLITGAEAFDLILDECVPHTSQVVYRLAAFADIRFDETMRRTGEDHLFWLTIASRGAALAYSSQIMGHRGSGISIYREALAWDSPTFIPRLLDAFRFRSLVAARFGLTAAQARVNSGHRQRAADEIAFALARRALHSPHTVAREVKQVLRVGPALWRAIAAAIPRLPLIRRRMVNA</sequence>
<dbReference type="SUPFAM" id="SSF53448">
    <property type="entry name" value="Nucleotide-diphospho-sugar transferases"/>
    <property type="match status" value="1"/>
</dbReference>
<organism evidence="2 3">
    <name type="scientific">Sphingomonas guangdongensis</name>
    <dbReference type="NCBI Taxonomy" id="1141890"/>
    <lineage>
        <taxon>Bacteria</taxon>
        <taxon>Pseudomonadati</taxon>
        <taxon>Pseudomonadota</taxon>
        <taxon>Alphaproteobacteria</taxon>
        <taxon>Sphingomonadales</taxon>
        <taxon>Sphingomonadaceae</taxon>
        <taxon>Sphingomonas</taxon>
    </lineage>
</organism>
<dbReference type="InterPro" id="IPR029044">
    <property type="entry name" value="Nucleotide-diphossugar_trans"/>
</dbReference>